<organism evidence="1 2">
    <name type="scientific">Goodea atripinnis</name>
    <dbReference type="NCBI Taxonomy" id="208336"/>
    <lineage>
        <taxon>Eukaryota</taxon>
        <taxon>Metazoa</taxon>
        <taxon>Chordata</taxon>
        <taxon>Craniata</taxon>
        <taxon>Vertebrata</taxon>
        <taxon>Euteleostomi</taxon>
        <taxon>Actinopterygii</taxon>
        <taxon>Neopterygii</taxon>
        <taxon>Teleostei</taxon>
        <taxon>Neoteleostei</taxon>
        <taxon>Acanthomorphata</taxon>
        <taxon>Ovalentaria</taxon>
        <taxon>Atherinomorphae</taxon>
        <taxon>Cyprinodontiformes</taxon>
        <taxon>Goodeidae</taxon>
        <taxon>Goodea</taxon>
    </lineage>
</organism>
<gene>
    <name evidence="1" type="ORF">GOODEAATRI_013109</name>
</gene>
<protein>
    <submittedName>
        <fullName evidence="1">Uncharacterized protein</fullName>
    </submittedName>
</protein>
<dbReference type="EMBL" id="JAHRIO010060837">
    <property type="protein sequence ID" value="MEQ2178353.1"/>
    <property type="molecule type" value="Genomic_DNA"/>
</dbReference>
<name>A0ABV0P3R8_9TELE</name>
<comment type="caution">
    <text evidence="1">The sequence shown here is derived from an EMBL/GenBank/DDBJ whole genome shotgun (WGS) entry which is preliminary data.</text>
</comment>
<evidence type="ECO:0000313" key="2">
    <source>
        <dbReference type="Proteomes" id="UP001476798"/>
    </source>
</evidence>
<dbReference type="Proteomes" id="UP001476798">
    <property type="component" value="Unassembled WGS sequence"/>
</dbReference>
<proteinExistence type="predicted"/>
<evidence type="ECO:0000313" key="1">
    <source>
        <dbReference type="EMBL" id="MEQ2178353.1"/>
    </source>
</evidence>
<sequence>MVAEKVPSPSSRFSFKSQINTTEHLPDERSDILTLTPCIQILLRKPTLKCPYITFVFDVLAEMKFVFSAEPHPTRNRESFRETHHFCVGDFGQQVRQTVPPL</sequence>
<reference evidence="1 2" key="1">
    <citation type="submission" date="2021-06" db="EMBL/GenBank/DDBJ databases">
        <authorList>
            <person name="Palmer J.M."/>
        </authorList>
    </citation>
    <scope>NUCLEOTIDE SEQUENCE [LARGE SCALE GENOMIC DNA]</scope>
    <source>
        <strain evidence="1 2">GA_2019</strain>
        <tissue evidence="1">Muscle</tissue>
    </source>
</reference>
<accession>A0ABV0P3R8</accession>
<keyword evidence="2" id="KW-1185">Reference proteome</keyword>